<dbReference type="RefSeq" id="WP_081670464.1">
    <property type="nucleotide sequence ID" value="NZ_JACIIG010000027.1"/>
</dbReference>
<name>A0A7W7EPR7_9HYPH</name>
<gene>
    <name evidence="1" type="ORF">GGE60_005680</name>
</gene>
<organism evidence="1 2">
    <name type="scientific">Rhizobium leucaenae</name>
    <dbReference type="NCBI Taxonomy" id="29450"/>
    <lineage>
        <taxon>Bacteria</taxon>
        <taxon>Pseudomonadati</taxon>
        <taxon>Pseudomonadota</taxon>
        <taxon>Alphaproteobacteria</taxon>
        <taxon>Hyphomicrobiales</taxon>
        <taxon>Rhizobiaceae</taxon>
        <taxon>Rhizobium/Agrobacterium group</taxon>
        <taxon>Rhizobium</taxon>
    </lineage>
</organism>
<dbReference type="Pfam" id="PF04250">
    <property type="entry name" value="DUF429"/>
    <property type="match status" value="1"/>
</dbReference>
<reference evidence="1 2" key="1">
    <citation type="submission" date="2020-08" db="EMBL/GenBank/DDBJ databases">
        <title>Genomic Encyclopedia of Type Strains, Phase IV (KMG-V): Genome sequencing to study the core and pangenomes of soil and plant-associated prokaryotes.</title>
        <authorList>
            <person name="Whitman W."/>
        </authorList>
    </citation>
    <scope>NUCLEOTIDE SEQUENCE [LARGE SCALE GENOMIC DNA]</scope>
    <source>
        <strain evidence="1 2">SEMIA 492</strain>
    </source>
</reference>
<accession>A0A7W7EPR7</accession>
<dbReference type="InterPro" id="IPR007362">
    <property type="entry name" value="DUF429"/>
</dbReference>
<proteinExistence type="predicted"/>
<dbReference type="EMBL" id="JACIIG010000027">
    <property type="protein sequence ID" value="MBB4571518.1"/>
    <property type="molecule type" value="Genomic_DNA"/>
</dbReference>
<dbReference type="Proteomes" id="UP000543836">
    <property type="component" value="Unassembled WGS sequence"/>
</dbReference>
<evidence type="ECO:0000313" key="2">
    <source>
        <dbReference type="Proteomes" id="UP000543836"/>
    </source>
</evidence>
<evidence type="ECO:0000313" key="1">
    <source>
        <dbReference type="EMBL" id="MBB4571518.1"/>
    </source>
</evidence>
<protein>
    <recommendedName>
        <fullName evidence="3">DUF429 domain-containing protein</fullName>
    </recommendedName>
</protein>
<comment type="caution">
    <text evidence="1">The sequence shown here is derived from an EMBL/GenBank/DDBJ whole genome shotgun (WGS) entry which is preliminary data.</text>
</comment>
<evidence type="ECO:0008006" key="3">
    <source>
        <dbReference type="Google" id="ProtNLM"/>
    </source>
</evidence>
<dbReference type="GeneID" id="32531091"/>
<dbReference type="AlphaFoldDB" id="A0A7W7EPR7"/>
<keyword evidence="2" id="KW-1185">Reference proteome</keyword>
<sequence length="190" mass="21135">MPLSLEPITARRVSDNLVSAAYGARHCSTHTPSAIKPGKISDDLRREFERCGYGLLTKEVGVRGPLEVYPHPALVELMSAEKRLPYKQRKTRSYWPTENPAQPAHQLFEIRRVIVAGLDREIPGAFDVLQLPPVEAPSWQLKAFEDLLDAAICTWVGICAFEGTAMPFGDETSAIWIPQSDLLASQRGRP</sequence>